<dbReference type="SUPFAM" id="SSF109854">
    <property type="entry name" value="DinB/YfiT-like putative metalloenzymes"/>
    <property type="match status" value="1"/>
</dbReference>
<dbReference type="Proteomes" id="UP000194221">
    <property type="component" value="Unassembled WGS sequence"/>
</dbReference>
<sequence>MDKKAIADLLEEKHKNLFDWTNNQPDAINETGPEGKWTTGQHVVHLVDSIKQVNTALSYPKFLLKYKFGVANREVRPYEEIVKRYQEKLSKNQEKAQEFNSNVKTPSQKKYKELLFTLQVQNKKLQHKTKKWNDKDLDNIILPHPLMGKMPVREIIMWTAYHTEHHTKILEENHS</sequence>
<name>A0A1Y2PFZ2_9FLAO</name>
<dbReference type="InterPro" id="IPR034660">
    <property type="entry name" value="DinB/YfiT-like"/>
</dbReference>
<organism evidence="2 3">
    <name type="scientific">Tenacibaculum holothuriorum</name>
    <dbReference type="NCBI Taxonomy" id="1635173"/>
    <lineage>
        <taxon>Bacteria</taxon>
        <taxon>Pseudomonadati</taxon>
        <taxon>Bacteroidota</taxon>
        <taxon>Flavobacteriia</taxon>
        <taxon>Flavobacteriales</taxon>
        <taxon>Flavobacteriaceae</taxon>
        <taxon>Tenacibaculum</taxon>
    </lineage>
</organism>
<evidence type="ECO:0000313" key="2">
    <source>
        <dbReference type="EMBL" id="OSY89416.1"/>
    </source>
</evidence>
<keyword evidence="3" id="KW-1185">Reference proteome</keyword>
<dbReference type="InterPro" id="IPR024775">
    <property type="entry name" value="DinB-like"/>
</dbReference>
<dbReference type="EMBL" id="LAPZ01000001">
    <property type="protein sequence ID" value="OSY89416.1"/>
    <property type="molecule type" value="Genomic_DNA"/>
</dbReference>
<accession>A0A1Y2PFZ2</accession>
<evidence type="ECO:0000313" key="3">
    <source>
        <dbReference type="Proteomes" id="UP000194221"/>
    </source>
</evidence>
<comment type="caution">
    <text evidence="2">The sequence shown here is derived from an EMBL/GenBank/DDBJ whole genome shotgun (WGS) entry which is preliminary data.</text>
</comment>
<dbReference type="Gene3D" id="1.20.120.450">
    <property type="entry name" value="dinb family like domain"/>
    <property type="match status" value="1"/>
</dbReference>
<dbReference type="STRING" id="1635173.WH52_01925"/>
<dbReference type="RefSeq" id="WP_086029228.1">
    <property type="nucleotide sequence ID" value="NZ_LAPZ01000001.1"/>
</dbReference>
<dbReference type="AlphaFoldDB" id="A0A1Y2PFZ2"/>
<feature type="domain" description="DinB-like" evidence="1">
    <location>
        <begin position="24"/>
        <end position="168"/>
    </location>
</feature>
<reference evidence="2 3" key="1">
    <citation type="submission" date="2015-03" db="EMBL/GenBank/DDBJ databases">
        <title>Genome sequence of Tenacibaculum sp. S2-2, isolated from intestinal microbiota of sea cucumber, Apostichopus japonicas.</title>
        <authorList>
            <person name="Shao Z."/>
            <person name="Wang L."/>
            <person name="Li X."/>
        </authorList>
    </citation>
    <scope>NUCLEOTIDE SEQUENCE [LARGE SCALE GENOMIC DNA]</scope>
    <source>
        <strain evidence="2 3">S2-2</strain>
    </source>
</reference>
<dbReference type="OrthoDB" id="954225at2"/>
<dbReference type="Pfam" id="PF12867">
    <property type="entry name" value="DinB_2"/>
    <property type="match status" value="1"/>
</dbReference>
<protein>
    <recommendedName>
        <fullName evidence="1">DinB-like domain-containing protein</fullName>
    </recommendedName>
</protein>
<proteinExistence type="predicted"/>
<gene>
    <name evidence="2" type="ORF">WH52_01925</name>
</gene>
<evidence type="ECO:0000259" key="1">
    <source>
        <dbReference type="Pfam" id="PF12867"/>
    </source>
</evidence>
<dbReference type="InParanoid" id="A0A1Y2PFZ2"/>